<feature type="domain" description="Transposase IS701-like DDE" evidence="1">
    <location>
        <begin position="5"/>
        <end position="65"/>
    </location>
</feature>
<evidence type="ECO:0000313" key="3">
    <source>
        <dbReference type="Proteomes" id="UP000539175"/>
    </source>
</evidence>
<proteinExistence type="predicted"/>
<dbReference type="EMBL" id="JACIIZ010000006">
    <property type="protein sequence ID" value="MBB6251889.1"/>
    <property type="molecule type" value="Genomic_DNA"/>
</dbReference>
<keyword evidence="3" id="KW-1185">Reference proteome</keyword>
<gene>
    <name evidence="2" type="ORF">FHS74_002449</name>
</gene>
<dbReference type="Pfam" id="PF13546">
    <property type="entry name" value="DDE_5"/>
    <property type="match status" value="1"/>
</dbReference>
<evidence type="ECO:0000259" key="1">
    <source>
        <dbReference type="Pfam" id="PF13546"/>
    </source>
</evidence>
<reference evidence="2 3" key="1">
    <citation type="submission" date="2020-08" db="EMBL/GenBank/DDBJ databases">
        <title>Genomic Encyclopedia of Type Strains, Phase IV (KMG-IV): sequencing the most valuable type-strain genomes for metagenomic binning, comparative biology and taxonomic classification.</title>
        <authorList>
            <person name="Goeker M."/>
        </authorList>
    </citation>
    <scope>NUCLEOTIDE SEQUENCE [LARGE SCALE GENOMIC DNA]</scope>
    <source>
        <strain evidence="2 3">DSM 22198</strain>
    </source>
</reference>
<accession>A0A7X0B0F4</accession>
<evidence type="ECO:0000313" key="2">
    <source>
        <dbReference type="EMBL" id="MBB6251889.1"/>
    </source>
</evidence>
<organism evidence="2 3">
    <name type="scientific">Nitrospirillum iridis</name>
    <dbReference type="NCBI Taxonomy" id="765888"/>
    <lineage>
        <taxon>Bacteria</taxon>
        <taxon>Pseudomonadati</taxon>
        <taxon>Pseudomonadota</taxon>
        <taxon>Alphaproteobacteria</taxon>
        <taxon>Rhodospirillales</taxon>
        <taxon>Azospirillaceae</taxon>
        <taxon>Nitrospirillum</taxon>
    </lineage>
</organism>
<dbReference type="AlphaFoldDB" id="A0A7X0B0F4"/>
<sequence length="65" mass="6915">MAPFRSYCTGLMLPGERKSVESMAALVEPGRVGAAHQSLHHFVAKAAWDDVAVLGAVRDLVLPAL</sequence>
<dbReference type="InterPro" id="IPR038721">
    <property type="entry name" value="IS701-like_DDE_dom"/>
</dbReference>
<dbReference type="Proteomes" id="UP000539175">
    <property type="component" value="Unassembled WGS sequence"/>
</dbReference>
<comment type="caution">
    <text evidence="2">The sequence shown here is derived from an EMBL/GenBank/DDBJ whole genome shotgun (WGS) entry which is preliminary data.</text>
</comment>
<protein>
    <submittedName>
        <fullName evidence="2">SRSO17 transposase</fullName>
    </submittedName>
</protein>
<name>A0A7X0B0F4_9PROT</name>